<gene>
    <name evidence="12" type="ORF">PV05_04881</name>
</gene>
<comment type="catalytic activity">
    <reaction evidence="1 8 9">
        <text>Release of N-terminal amino acids, preferentially methionine, from peptides and arylamides.</text>
        <dbReference type="EC" id="3.4.11.18"/>
    </reaction>
</comment>
<dbReference type="Gene3D" id="1.10.10.10">
    <property type="entry name" value="Winged helix-like DNA-binding domain superfamily/Winged helix DNA-binding domain"/>
    <property type="match status" value="1"/>
</dbReference>
<dbReference type="InterPro" id="IPR001714">
    <property type="entry name" value="Pept_M24_MAP"/>
</dbReference>
<evidence type="ECO:0000256" key="6">
    <source>
        <dbReference type="ARBA" id="ARBA00022723"/>
    </source>
</evidence>
<dbReference type="NCBIfam" id="TIGR00501">
    <property type="entry name" value="met_pdase_II"/>
    <property type="match status" value="1"/>
</dbReference>
<organism evidence="12 13">
    <name type="scientific">Exophiala xenobiotica</name>
    <dbReference type="NCBI Taxonomy" id="348802"/>
    <lineage>
        <taxon>Eukaryota</taxon>
        <taxon>Fungi</taxon>
        <taxon>Dikarya</taxon>
        <taxon>Ascomycota</taxon>
        <taxon>Pezizomycotina</taxon>
        <taxon>Eurotiomycetes</taxon>
        <taxon>Chaetothyriomycetidae</taxon>
        <taxon>Chaetothyriales</taxon>
        <taxon>Herpotrichiellaceae</taxon>
        <taxon>Exophiala</taxon>
    </lineage>
</organism>
<reference evidence="12 13" key="1">
    <citation type="submission" date="2015-01" db="EMBL/GenBank/DDBJ databases">
        <title>The Genome Sequence of Exophiala xenobiotica CBS118157.</title>
        <authorList>
            <consortium name="The Broad Institute Genomics Platform"/>
            <person name="Cuomo C."/>
            <person name="de Hoog S."/>
            <person name="Gorbushina A."/>
            <person name="Stielow B."/>
            <person name="Teixiera M."/>
            <person name="Abouelleil A."/>
            <person name="Chapman S.B."/>
            <person name="Priest M."/>
            <person name="Young S.K."/>
            <person name="Wortman J."/>
            <person name="Nusbaum C."/>
            <person name="Birren B."/>
        </authorList>
    </citation>
    <scope>NUCLEOTIDE SEQUENCE [LARGE SCALE GENOMIC DNA]</scope>
    <source>
        <strain evidence="12 13">CBS 118157</strain>
    </source>
</reference>
<feature type="compositionally biased region" description="Basic residues" evidence="10">
    <location>
        <begin position="76"/>
        <end position="89"/>
    </location>
</feature>
<evidence type="ECO:0000259" key="11">
    <source>
        <dbReference type="Pfam" id="PF00557"/>
    </source>
</evidence>
<evidence type="ECO:0000256" key="2">
    <source>
        <dbReference type="ARBA" id="ARBA00001954"/>
    </source>
</evidence>
<dbReference type="SUPFAM" id="SSF46785">
    <property type="entry name" value="Winged helix' DNA-binding domain"/>
    <property type="match status" value="1"/>
</dbReference>
<feature type="compositionally biased region" description="Acidic residues" evidence="10">
    <location>
        <begin position="47"/>
        <end position="56"/>
    </location>
</feature>
<dbReference type="GO" id="GO:0005737">
    <property type="term" value="C:cytoplasm"/>
    <property type="evidence" value="ECO:0007669"/>
    <property type="project" value="UniProtKB-SubCell"/>
</dbReference>
<feature type="compositionally biased region" description="Basic and acidic residues" evidence="10">
    <location>
        <begin position="31"/>
        <end position="40"/>
    </location>
</feature>
<dbReference type="PANTHER" id="PTHR45777:SF1">
    <property type="entry name" value="METHIONINE AMINOPEPTIDASE 2-2"/>
    <property type="match status" value="1"/>
</dbReference>
<dbReference type="OrthoDB" id="7848262at2759"/>
<dbReference type="PROSITE" id="PS01202">
    <property type="entry name" value="MAP_2"/>
    <property type="match status" value="1"/>
</dbReference>
<evidence type="ECO:0000256" key="7">
    <source>
        <dbReference type="ARBA" id="ARBA00022801"/>
    </source>
</evidence>
<dbReference type="InterPro" id="IPR000994">
    <property type="entry name" value="Pept_M24"/>
</dbReference>
<dbReference type="InterPro" id="IPR002468">
    <property type="entry name" value="Pept_M24A_MAP2"/>
</dbReference>
<evidence type="ECO:0000256" key="5">
    <source>
        <dbReference type="ARBA" id="ARBA00022670"/>
    </source>
</evidence>
<keyword evidence="6 8" id="KW-0479">Metal-binding</keyword>
<dbReference type="AlphaFoldDB" id="A0A0D2EL82"/>
<dbReference type="Gene3D" id="3.90.230.10">
    <property type="entry name" value="Creatinase/methionine aminopeptidase superfamily"/>
    <property type="match status" value="1"/>
</dbReference>
<dbReference type="GO" id="GO:0046872">
    <property type="term" value="F:metal ion binding"/>
    <property type="evidence" value="ECO:0007669"/>
    <property type="project" value="UniProtKB-UniRule"/>
</dbReference>
<feature type="binding site" evidence="8">
    <location>
        <position position="446"/>
    </location>
    <ligand>
        <name>a divalent metal cation</name>
        <dbReference type="ChEBI" id="CHEBI:60240"/>
        <label>1</label>
    </ligand>
</feature>
<dbReference type="GO" id="GO:0004239">
    <property type="term" value="F:initiator methionyl aminopeptidase activity"/>
    <property type="evidence" value="ECO:0007669"/>
    <property type="project" value="UniProtKB-UniRule"/>
</dbReference>
<feature type="binding site" evidence="8">
    <location>
        <position position="216"/>
    </location>
    <ligand>
        <name>substrate</name>
    </ligand>
</feature>
<dbReference type="GO" id="GO:0070006">
    <property type="term" value="F:metalloaminopeptidase activity"/>
    <property type="evidence" value="ECO:0007669"/>
    <property type="project" value="UniProtKB-UniRule"/>
</dbReference>
<evidence type="ECO:0000313" key="12">
    <source>
        <dbReference type="EMBL" id="KIW56203.1"/>
    </source>
</evidence>
<comment type="similarity">
    <text evidence="8">Belongs to the peptidase M24A family. Methionine aminopeptidase eukaryotic type 2 subfamily.</text>
</comment>
<dbReference type="PRINTS" id="PR00599">
    <property type="entry name" value="MAPEPTIDASE"/>
</dbReference>
<feature type="binding site" evidence="8">
    <location>
        <position position="446"/>
    </location>
    <ligand>
        <name>a divalent metal cation</name>
        <dbReference type="ChEBI" id="CHEBI:60240"/>
        <label>2</label>
        <note>catalytic</note>
    </ligand>
</feature>
<comment type="function">
    <text evidence="8 9">Cotranslationally removes the N-terminal methionine from nascent proteins. The N-terminal methionine is often cleaved when the second residue in the primary sequence is small and uncharged (Met-Ala-, Cys, Gly, Pro, Ser, Thr, or Val).</text>
</comment>
<keyword evidence="5 8" id="KW-0645">Protease</keyword>
<evidence type="ECO:0000256" key="3">
    <source>
        <dbReference type="ARBA" id="ARBA00022438"/>
    </source>
</evidence>
<proteinExistence type="inferred from homology"/>
<dbReference type="EMBL" id="KN847319">
    <property type="protein sequence ID" value="KIW56203.1"/>
    <property type="molecule type" value="Genomic_DNA"/>
</dbReference>
<evidence type="ECO:0000256" key="1">
    <source>
        <dbReference type="ARBA" id="ARBA00000294"/>
    </source>
</evidence>
<keyword evidence="4 8" id="KW-0963">Cytoplasm</keyword>
<dbReference type="InterPro" id="IPR036005">
    <property type="entry name" value="Creatinase/aminopeptidase-like"/>
</dbReference>
<feature type="binding site" evidence="8">
    <location>
        <position position="237"/>
    </location>
    <ligand>
        <name>a divalent metal cation</name>
        <dbReference type="ChEBI" id="CHEBI:60240"/>
        <label>1</label>
    </ligand>
</feature>
<feature type="binding site" evidence="8">
    <location>
        <position position="248"/>
    </location>
    <ligand>
        <name>a divalent metal cation</name>
        <dbReference type="ChEBI" id="CHEBI:60240"/>
        <label>2</label>
        <note>catalytic</note>
    </ligand>
</feature>
<sequence length="465" mass="51238">MGSRSPEHEGRRNYGDSSNSGGACRLGGEPRGSHTSRDGDGCLGDGGGDDGSDGDDGNMSLVPPEAPLSTEVVDARKKRKKPRKRKKRTAPLPAKQSSPPRILLSDLFPSGDYPEGEVQSYTRARTVAAEARYDARRRSEDNAFLQNYRKAAEVHRQARRWVQETVKPGQTLLDIAEGIEDSVRALLGHAGLEPGDSLKAGMGFPTGLCLNHQVAHYTPNPGQKDVVLQQQDVMKVDFGVHINGWIVDSAFTMAFDPTYDNLLAAVKDATNTGVKAAGIDVRVCDVSATIQEAMESYEVEIRGKTFPVKPVRNITAHNIEHYRIHGGKSIPFVKNSDQTKMEEGEVFAIETFGTTGRGYLRDDVGIYGYGLNHDSPLAVSLPLASARRLHKKIRENFGTLVFCRRYLDRLGLERYLAGMNCLVSNGIVEPYEPLMDIEGSYSAQFEHTLLLRETHKEVFSRGDDY</sequence>
<dbReference type="STRING" id="348802.A0A0D2EL82"/>
<dbReference type="CDD" id="cd01088">
    <property type="entry name" value="MetAP2"/>
    <property type="match status" value="1"/>
</dbReference>
<dbReference type="RefSeq" id="XP_013316787.1">
    <property type="nucleotide sequence ID" value="XM_013461333.1"/>
</dbReference>
<comment type="cofactor">
    <cofactor evidence="8">
        <name>Co(2+)</name>
        <dbReference type="ChEBI" id="CHEBI:48828"/>
    </cofactor>
    <cofactor evidence="8">
        <name>Zn(2+)</name>
        <dbReference type="ChEBI" id="CHEBI:29105"/>
    </cofactor>
    <cofactor evidence="8">
        <name>Mn(2+)</name>
        <dbReference type="ChEBI" id="CHEBI:29035"/>
    </cofactor>
    <cofactor evidence="8">
        <name>Fe(2+)</name>
        <dbReference type="ChEBI" id="CHEBI:29033"/>
    </cofactor>
    <text evidence="8">Binds 2 divalent metal cations per subunit. Has a high-affinity and a low affinity metal-binding site. The true nature of the physiological cofactor is under debate. The enzyme is active with cobalt, zinc, manganese or divalent iron ions. Most likely, methionine aminopeptidases function as mononuclear Fe(2+)-metalloproteases under physiological conditions, and the catalytically relevant metal-binding site has been assigned to the histidine-containing high-affinity site.</text>
</comment>
<dbReference type="EC" id="3.4.11.18" evidence="8"/>
<keyword evidence="3 8" id="KW-0031">Aminopeptidase</keyword>
<evidence type="ECO:0000256" key="4">
    <source>
        <dbReference type="ARBA" id="ARBA00022490"/>
    </source>
</evidence>
<feature type="domain" description="Peptidase M24" evidence="11">
    <location>
        <begin position="147"/>
        <end position="367"/>
    </location>
</feature>
<evidence type="ECO:0000256" key="10">
    <source>
        <dbReference type="SAM" id="MobiDB-lite"/>
    </source>
</evidence>
<feature type="region of interest" description="Disordered" evidence="10">
    <location>
        <begin position="1"/>
        <end position="103"/>
    </location>
</feature>
<comment type="subcellular location">
    <subcellularLocation>
        <location evidence="8">Cytoplasm</location>
    </subcellularLocation>
</comment>
<dbReference type="InterPro" id="IPR018349">
    <property type="entry name" value="Pept_M24A_MAP2_BS"/>
</dbReference>
<protein>
    <recommendedName>
        <fullName evidence="8">Methionine aminopeptidase 2</fullName>
        <shortName evidence="8">MAP 2</shortName>
        <shortName evidence="8">MetAP 2</shortName>
        <ecNumber evidence="8">3.4.11.18</ecNumber>
    </recommendedName>
    <alternativeName>
        <fullName evidence="8">Peptidase M</fullName>
    </alternativeName>
</protein>
<evidence type="ECO:0000256" key="9">
    <source>
        <dbReference type="RuleBase" id="RU003653"/>
    </source>
</evidence>
<dbReference type="InterPro" id="IPR036388">
    <property type="entry name" value="WH-like_DNA-bd_sf"/>
</dbReference>
<evidence type="ECO:0000256" key="8">
    <source>
        <dbReference type="HAMAP-Rule" id="MF_03175"/>
    </source>
</evidence>
<name>A0A0D2EL82_9EURO</name>
<comment type="cofactor">
    <cofactor evidence="2">
        <name>Fe(2+)</name>
        <dbReference type="ChEBI" id="CHEBI:29033"/>
    </cofactor>
</comment>
<feature type="binding site" evidence="8">
    <location>
        <position position="350"/>
    </location>
    <ligand>
        <name>a divalent metal cation</name>
        <dbReference type="ChEBI" id="CHEBI:60240"/>
        <label>2</label>
        <note>catalytic</note>
    </ligand>
</feature>
<dbReference type="InterPro" id="IPR050247">
    <property type="entry name" value="Met_Aminopeptidase_Type2"/>
</dbReference>
<feature type="binding site" evidence="8">
    <location>
        <position position="325"/>
    </location>
    <ligand>
        <name>substrate</name>
    </ligand>
</feature>
<feature type="binding site" evidence="8">
    <location>
        <position position="248"/>
    </location>
    <ligand>
        <name>a divalent metal cation</name>
        <dbReference type="ChEBI" id="CHEBI:60240"/>
        <label>1</label>
    </ligand>
</feature>
<dbReference type="GeneID" id="25326789"/>
<dbReference type="HOGENOM" id="CLU_015857_7_1_1"/>
<evidence type="ECO:0000313" key="13">
    <source>
        <dbReference type="Proteomes" id="UP000054342"/>
    </source>
</evidence>
<feature type="compositionally biased region" description="Basic and acidic residues" evidence="10">
    <location>
        <begin position="1"/>
        <end position="14"/>
    </location>
</feature>
<accession>A0A0D2EL82</accession>
<keyword evidence="7 8" id="KW-0378">Hydrolase</keyword>
<dbReference type="Pfam" id="PF00557">
    <property type="entry name" value="Peptidase_M24"/>
    <property type="match status" value="1"/>
</dbReference>
<dbReference type="GO" id="GO:0006508">
    <property type="term" value="P:proteolysis"/>
    <property type="evidence" value="ECO:0007669"/>
    <property type="project" value="UniProtKB-KW"/>
</dbReference>
<dbReference type="SUPFAM" id="SSF55920">
    <property type="entry name" value="Creatinase/aminopeptidase"/>
    <property type="match status" value="1"/>
</dbReference>
<dbReference type="PANTHER" id="PTHR45777">
    <property type="entry name" value="METHIONINE AMINOPEPTIDASE 2"/>
    <property type="match status" value="1"/>
</dbReference>
<dbReference type="InterPro" id="IPR036390">
    <property type="entry name" value="WH_DNA-bd_sf"/>
</dbReference>
<feature type="binding site" evidence="8">
    <location>
        <position position="317"/>
    </location>
    <ligand>
        <name>a divalent metal cation</name>
        <dbReference type="ChEBI" id="CHEBI:60240"/>
        <label>2</label>
        <note>catalytic</note>
    </ligand>
</feature>
<dbReference type="HAMAP" id="MF_03175">
    <property type="entry name" value="MetAP_2_euk"/>
    <property type="match status" value="1"/>
</dbReference>
<dbReference type="Proteomes" id="UP000054342">
    <property type="component" value="Unassembled WGS sequence"/>
</dbReference>
<keyword evidence="13" id="KW-1185">Reference proteome</keyword>